<accession>A0A1L9VNK8</accession>
<evidence type="ECO:0000313" key="1">
    <source>
        <dbReference type="EMBL" id="OJJ85489.1"/>
    </source>
</evidence>
<dbReference type="OrthoDB" id="5333491at2759"/>
<dbReference type="VEuPathDB" id="FungiDB:ASPGLDRAFT_1355878"/>
<dbReference type="Proteomes" id="UP000184300">
    <property type="component" value="Unassembled WGS sequence"/>
</dbReference>
<gene>
    <name evidence="1" type="ORF">ASPGLDRAFT_1355878</name>
</gene>
<evidence type="ECO:0000313" key="2">
    <source>
        <dbReference type="Proteomes" id="UP000184300"/>
    </source>
</evidence>
<dbReference type="GeneID" id="34457649"/>
<proteinExistence type="predicted"/>
<keyword evidence="2" id="KW-1185">Reference proteome</keyword>
<organism evidence="1 2">
    <name type="scientific">Aspergillus glaucus CBS 516.65</name>
    <dbReference type="NCBI Taxonomy" id="1160497"/>
    <lineage>
        <taxon>Eukaryota</taxon>
        <taxon>Fungi</taxon>
        <taxon>Dikarya</taxon>
        <taxon>Ascomycota</taxon>
        <taxon>Pezizomycotina</taxon>
        <taxon>Eurotiomycetes</taxon>
        <taxon>Eurotiomycetidae</taxon>
        <taxon>Eurotiales</taxon>
        <taxon>Aspergillaceae</taxon>
        <taxon>Aspergillus</taxon>
        <taxon>Aspergillus subgen. Aspergillus</taxon>
    </lineage>
</organism>
<dbReference type="AlphaFoldDB" id="A0A1L9VNK8"/>
<reference evidence="2" key="1">
    <citation type="journal article" date="2017" name="Genome Biol.">
        <title>Comparative genomics reveals high biological diversity and specific adaptations in the industrially and medically important fungal genus Aspergillus.</title>
        <authorList>
            <person name="de Vries R.P."/>
            <person name="Riley R."/>
            <person name="Wiebenga A."/>
            <person name="Aguilar-Osorio G."/>
            <person name="Amillis S."/>
            <person name="Uchima C.A."/>
            <person name="Anderluh G."/>
            <person name="Asadollahi M."/>
            <person name="Askin M."/>
            <person name="Barry K."/>
            <person name="Battaglia E."/>
            <person name="Bayram O."/>
            <person name="Benocci T."/>
            <person name="Braus-Stromeyer S.A."/>
            <person name="Caldana C."/>
            <person name="Canovas D."/>
            <person name="Cerqueira G.C."/>
            <person name="Chen F."/>
            <person name="Chen W."/>
            <person name="Choi C."/>
            <person name="Clum A."/>
            <person name="Dos Santos R.A."/>
            <person name="Damasio A.R."/>
            <person name="Diallinas G."/>
            <person name="Emri T."/>
            <person name="Fekete E."/>
            <person name="Flipphi M."/>
            <person name="Freyberg S."/>
            <person name="Gallo A."/>
            <person name="Gournas C."/>
            <person name="Habgood R."/>
            <person name="Hainaut M."/>
            <person name="Harispe M.L."/>
            <person name="Henrissat B."/>
            <person name="Hilden K.S."/>
            <person name="Hope R."/>
            <person name="Hossain A."/>
            <person name="Karabika E."/>
            <person name="Karaffa L."/>
            <person name="Karanyi Z."/>
            <person name="Krasevec N."/>
            <person name="Kuo A."/>
            <person name="Kusch H."/>
            <person name="LaButti K."/>
            <person name="Lagendijk E.L."/>
            <person name="Lapidus A."/>
            <person name="Levasseur A."/>
            <person name="Lindquist E."/>
            <person name="Lipzen A."/>
            <person name="Logrieco A.F."/>
            <person name="MacCabe A."/>
            <person name="Maekelae M.R."/>
            <person name="Malavazi I."/>
            <person name="Melin P."/>
            <person name="Meyer V."/>
            <person name="Mielnichuk N."/>
            <person name="Miskei M."/>
            <person name="Molnar A.P."/>
            <person name="Mule G."/>
            <person name="Ngan C.Y."/>
            <person name="Orejas M."/>
            <person name="Orosz E."/>
            <person name="Ouedraogo J.P."/>
            <person name="Overkamp K.M."/>
            <person name="Park H.-S."/>
            <person name="Perrone G."/>
            <person name="Piumi F."/>
            <person name="Punt P.J."/>
            <person name="Ram A.F."/>
            <person name="Ramon A."/>
            <person name="Rauscher S."/>
            <person name="Record E."/>
            <person name="Riano-Pachon D.M."/>
            <person name="Robert V."/>
            <person name="Roehrig J."/>
            <person name="Ruller R."/>
            <person name="Salamov A."/>
            <person name="Salih N.S."/>
            <person name="Samson R.A."/>
            <person name="Sandor E."/>
            <person name="Sanguinetti M."/>
            <person name="Schuetze T."/>
            <person name="Sepcic K."/>
            <person name="Shelest E."/>
            <person name="Sherlock G."/>
            <person name="Sophianopoulou V."/>
            <person name="Squina F.M."/>
            <person name="Sun H."/>
            <person name="Susca A."/>
            <person name="Todd R.B."/>
            <person name="Tsang A."/>
            <person name="Unkles S.E."/>
            <person name="van de Wiele N."/>
            <person name="van Rossen-Uffink D."/>
            <person name="Oliveira J.V."/>
            <person name="Vesth T.C."/>
            <person name="Visser J."/>
            <person name="Yu J.-H."/>
            <person name="Zhou M."/>
            <person name="Andersen M.R."/>
            <person name="Archer D.B."/>
            <person name="Baker S.E."/>
            <person name="Benoit I."/>
            <person name="Brakhage A.A."/>
            <person name="Braus G.H."/>
            <person name="Fischer R."/>
            <person name="Frisvad J.C."/>
            <person name="Goldman G.H."/>
            <person name="Houbraken J."/>
            <person name="Oakley B."/>
            <person name="Pocsi I."/>
            <person name="Scazzocchio C."/>
            <person name="Seiboth B."/>
            <person name="vanKuyk P.A."/>
            <person name="Wortman J."/>
            <person name="Dyer P.S."/>
            <person name="Grigoriev I.V."/>
        </authorList>
    </citation>
    <scope>NUCLEOTIDE SEQUENCE [LARGE SCALE GENOMIC DNA]</scope>
    <source>
        <strain evidence="2">CBS 516.65</strain>
    </source>
</reference>
<name>A0A1L9VNK8_ASPGL</name>
<dbReference type="EMBL" id="KV878894">
    <property type="protein sequence ID" value="OJJ85489.1"/>
    <property type="molecule type" value="Genomic_DNA"/>
</dbReference>
<dbReference type="RefSeq" id="XP_022402187.1">
    <property type="nucleotide sequence ID" value="XM_022541388.1"/>
</dbReference>
<dbReference type="STRING" id="1160497.A0A1L9VNK8"/>
<sequence length="66" mass="7624">MNAALSAILTQPLLNLRSLDIYIDQIIPRNHSFRRNQHHDPTYPNGDILNVALRKLAERTDPFDKT</sequence>
<protein>
    <submittedName>
        <fullName evidence="1">Uncharacterized protein</fullName>
    </submittedName>
</protein>